<evidence type="ECO:0000313" key="3">
    <source>
        <dbReference type="Proteomes" id="UP000728032"/>
    </source>
</evidence>
<dbReference type="EMBL" id="OC918116">
    <property type="protein sequence ID" value="CAD7648694.1"/>
    <property type="molecule type" value="Genomic_DNA"/>
</dbReference>
<feature type="domain" description="PDZ" evidence="1">
    <location>
        <begin position="9"/>
        <end position="92"/>
    </location>
</feature>
<dbReference type="SUPFAM" id="SSF50156">
    <property type="entry name" value="PDZ domain-like"/>
    <property type="match status" value="1"/>
</dbReference>
<dbReference type="AlphaFoldDB" id="A0A7R9LVW5"/>
<dbReference type="InterPro" id="IPR001478">
    <property type="entry name" value="PDZ"/>
</dbReference>
<evidence type="ECO:0000259" key="1">
    <source>
        <dbReference type="PROSITE" id="PS50106"/>
    </source>
</evidence>
<dbReference type="Pfam" id="PF00595">
    <property type="entry name" value="PDZ"/>
    <property type="match status" value="1"/>
</dbReference>
<dbReference type="Gene3D" id="2.30.42.10">
    <property type="match status" value="1"/>
</dbReference>
<dbReference type="OrthoDB" id="44841at2759"/>
<accession>A0A7R9LVW5</accession>
<evidence type="ECO:0000313" key="2">
    <source>
        <dbReference type="EMBL" id="CAD7648694.1"/>
    </source>
</evidence>
<organism evidence="2">
    <name type="scientific">Oppiella nova</name>
    <dbReference type="NCBI Taxonomy" id="334625"/>
    <lineage>
        <taxon>Eukaryota</taxon>
        <taxon>Metazoa</taxon>
        <taxon>Ecdysozoa</taxon>
        <taxon>Arthropoda</taxon>
        <taxon>Chelicerata</taxon>
        <taxon>Arachnida</taxon>
        <taxon>Acari</taxon>
        <taxon>Acariformes</taxon>
        <taxon>Sarcoptiformes</taxon>
        <taxon>Oribatida</taxon>
        <taxon>Brachypylina</taxon>
        <taxon>Oppioidea</taxon>
        <taxon>Oppiidae</taxon>
        <taxon>Oppiella</taxon>
    </lineage>
</organism>
<dbReference type="PANTHER" id="PTHR14063">
    <property type="entry name" value="PROTEIN LIN-7 HOMOLOG"/>
    <property type="match status" value="1"/>
</dbReference>
<reference evidence="2" key="1">
    <citation type="submission" date="2020-11" db="EMBL/GenBank/DDBJ databases">
        <authorList>
            <person name="Tran Van P."/>
        </authorList>
    </citation>
    <scope>NUCLEOTIDE SEQUENCE</scope>
</reference>
<dbReference type="PROSITE" id="PS50106">
    <property type="entry name" value="PDZ"/>
    <property type="match status" value="1"/>
</dbReference>
<keyword evidence="3" id="KW-1185">Reference proteome</keyword>
<dbReference type="Proteomes" id="UP000728032">
    <property type="component" value="Unassembled WGS sequence"/>
</dbReference>
<name>A0A7R9LVW5_9ACAR</name>
<dbReference type="InterPro" id="IPR036034">
    <property type="entry name" value="PDZ_sf"/>
</dbReference>
<proteinExistence type="predicted"/>
<dbReference type="InterPro" id="IPR051109">
    <property type="entry name" value="MAM_complex_regulator"/>
</dbReference>
<gene>
    <name evidence="2" type="ORF">ONB1V03_LOCUS6887</name>
</gene>
<dbReference type="SMART" id="SM00228">
    <property type="entry name" value="PDZ"/>
    <property type="match status" value="1"/>
</dbReference>
<sequence>MPPFRKPTLVTLRRPDVNQPWGFRLAGGVNQGQPFHVQKVIPDSIAHRHGLQEGDLLVRIGNITLKGLTHEEVQEIILRCISTIDLFVIRKGRLDSTLQS</sequence>
<dbReference type="EMBL" id="CAJPVJ010003291">
    <property type="protein sequence ID" value="CAG2167380.1"/>
    <property type="molecule type" value="Genomic_DNA"/>
</dbReference>
<protein>
    <recommendedName>
        <fullName evidence="1">PDZ domain-containing protein</fullName>
    </recommendedName>
</protein>